<reference evidence="1 2" key="1">
    <citation type="journal article" date="2011" name="BMC Genomics">
        <title>Insight into cross-talk between intra-amoebal pathogens.</title>
        <authorList>
            <person name="Gimenez G."/>
            <person name="Bertelli C."/>
            <person name="Moliner C."/>
            <person name="Robert C."/>
            <person name="Raoult D."/>
            <person name="Fournier P.E."/>
            <person name="Greub G."/>
        </authorList>
    </citation>
    <scope>NUCLEOTIDE SEQUENCE [LARGE SCALE GENOMIC DNA]</scope>
    <source>
        <strain evidence="1 2">LLAP12</strain>
    </source>
</reference>
<dbReference type="Proteomes" id="UP000002770">
    <property type="component" value="Unassembled WGS sequence"/>
</dbReference>
<keyword evidence="2" id="KW-1185">Reference proteome</keyword>
<proteinExistence type="predicted"/>
<evidence type="ECO:0000313" key="2">
    <source>
        <dbReference type="Proteomes" id="UP000002770"/>
    </source>
</evidence>
<protein>
    <submittedName>
        <fullName evidence="1">Uncharacterized protein</fullName>
    </submittedName>
</protein>
<evidence type="ECO:0000313" key="1">
    <source>
        <dbReference type="EMBL" id="EHL31645.1"/>
    </source>
</evidence>
<organism evidence="1 2">
    <name type="scientific">Legionella drancourtii LLAP12</name>
    <dbReference type="NCBI Taxonomy" id="658187"/>
    <lineage>
        <taxon>Bacteria</taxon>
        <taxon>Pseudomonadati</taxon>
        <taxon>Pseudomonadota</taxon>
        <taxon>Gammaproteobacteria</taxon>
        <taxon>Legionellales</taxon>
        <taxon>Legionellaceae</taxon>
        <taxon>Legionella</taxon>
    </lineage>
</organism>
<dbReference type="EMBL" id="JH413811">
    <property type="protein sequence ID" value="EHL31645.1"/>
    <property type="molecule type" value="Genomic_DNA"/>
</dbReference>
<name>G9EM45_9GAMM</name>
<dbReference type="HOGENOM" id="CLU_3235423_0_0_6"/>
<gene>
    <name evidence="1" type="ORF">LDG_6307</name>
</gene>
<dbReference type="STRING" id="658187.LDG_6307"/>
<dbReference type="AlphaFoldDB" id="G9EM45"/>
<sequence>MNIFQKDWKLMHTALLAVSGAFSYSNEVFCGATPKRASTLIPK</sequence>
<dbReference type="InParanoid" id="G9EM45"/>
<accession>G9EM45</accession>